<dbReference type="EMBL" id="CAVLEF010000279">
    <property type="protein sequence ID" value="CAK1554665.1"/>
    <property type="molecule type" value="Genomic_DNA"/>
</dbReference>
<keyword evidence="3" id="KW-1185">Reference proteome</keyword>
<keyword evidence="1" id="KW-0472">Membrane</keyword>
<evidence type="ECO:0000313" key="3">
    <source>
        <dbReference type="Proteomes" id="UP001497472"/>
    </source>
</evidence>
<gene>
    <name evidence="2" type="ORF">LNINA_LOCUS13555</name>
</gene>
<organism evidence="2 3">
    <name type="scientific">Leptosia nina</name>
    <dbReference type="NCBI Taxonomy" id="320188"/>
    <lineage>
        <taxon>Eukaryota</taxon>
        <taxon>Metazoa</taxon>
        <taxon>Ecdysozoa</taxon>
        <taxon>Arthropoda</taxon>
        <taxon>Hexapoda</taxon>
        <taxon>Insecta</taxon>
        <taxon>Pterygota</taxon>
        <taxon>Neoptera</taxon>
        <taxon>Endopterygota</taxon>
        <taxon>Lepidoptera</taxon>
        <taxon>Glossata</taxon>
        <taxon>Ditrysia</taxon>
        <taxon>Papilionoidea</taxon>
        <taxon>Pieridae</taxon>
        <taxon>Pierinae</taxon>
        <taxon>Leptosia</taxon>
    </lineage>
</organism>
<sequence>MGVTCSSLEDDTSGAYCWQLLVQTLYNCRTAVHCARTESHALLHAHIYNMTSFNVIVCGAPVVVWGWLRASRSARLVSILRGTLRNLLHSQLARASTLPL</sequence>
<dbReference type="AlphaFoldDB" id="A0AAV1JYP7"/>
<dbReference type="Proteomes" id="UP001497472">
    <property type="component" value="Unassembled WGS sequence"/>
</dbReference>
<evidence type="ECO:0000256" key="1">
    <source>
        <dbReference type="SAM" id="Phobius"/>
    </source>
</evidence>
<proteinExistence type="predicted"/>
<keyword evidence="1" id="KW-1133">Transmembrane helix</keyword>
<protein>
    <submittedName>
        <fullName evidence="2">Uncharacterized protein</fullName>
    </submittedName>
</protein>
<evidence type="ECO:0000313" key="2">
    <source>
        <dbReference type="EMBL" id="CAK1554665.1"/>
    </source>
</evidence>
<feature type="transmembrane region" description="Helical" evidence="1">
    <location>
        <begin position="47"/>
        <end position="68"/>
    </location>
</feature>
<reference evidence="2 3" key="1">
    <citation type="submission" date="2023-11" db="EMBL/GenBank/DDBJ databases">
        <authorList>
            <person name="Okamura Y."/>
        </authorList>
    </citation>
    <scope>NUCLEOTIDE SEQUENCE [LARGE SCALE GENOMIC DNA]</scope>
</reference>
<keyword evidence="1" id="KW-0812">Transmembrane</keyword>
<comment type="caution">
    <text evidence="2">The sequence shown here is derived from an EMBL/GenBank/DDBJ whole genome shotgun (WGS) entry which is preliminary data.</text>
</comment>
<accession>A0AAV1JYP7</accession>
<name>A0AAV1JYP7_9NEOP</name>